<keyword evidence="5" id="KW-0807">Transducer</keyword>
<keyword evidence="2" id="KW-1003">Cell membrane</keyword>
<keyword evidence="6" id="KW-0472">Membrane</keyword>
<keyword evidence="6" id="KW-0812">Transmembrane</keyword>
<dbReference type="GO" id="GO:0043235">
    <property type="term" value="C:receptor complex"/>
    <property type="evidence" value="ECO:0007669"/>
    <property type="project" value="TreeGrafter"/>
</dbReference>
<name>A0AAW0P8M6_9GOBI</name>
<keyword evidence="8" id="KW-1185">Reference proteome</keyword>
<evidence type="ECO:0000256" key="3">
    <source>
        <dbReference type="ARBA" id="ARBA00023040"/>
    </source>
</evidence>
<feature type="transmembrane region" description="Helical" evidence="6">
    <location>
        <begin position="25"/>
        <end position="45"/>
    </location>
</feature>
<reference evidence="8" key="1">
    <citation type="submission" date="2024-04" db="EMBL/GenBank/DDBJ databases">
        <title>Salinicola lusitanus LLJ914,a marine bacterium isolated from the Okinawa Trough.</title>
        <authorList>
            <person name="Li J."/>
        </authorList>
    </citation>
    <scope>NUCLEOTIDE SEQUENCE [LARGE SCALE GENOMIC DNA]</scope>
</reference>
<keyword evidence="3" id="KW-0297">G-protein coupled receptor</keyword>
<dbReference type="PANTHER" id="PTHR22752:SF11">
    <property type="entry name" value="G-PROTEIN COUPLED RECEPTOR 62"/>
    <property type="match status" value="1"/>
</dbReference>
<gene>
    <name evidence="7" type="ORF">WMY93_012323</name>
</gene>
<evidence type="ECO:0000256" key="2">
    <source>
        <dbReference type="ARBA" id="ARBA00022475"/>
    </source>
</evidence>
<dbReference type="EMBL" id="JBBPFD010000008">
    <property type="protein sequence ID" value="KAK7916562.1"/>
    <property type="molecule type" value="Genomic_DNA"/>
</dbReference>
<dbReference type="Proteomes" id="UP001460270">
    <property type="component" value="Unassembled WGS sequence"/>
</dbReference>
<dbReference type="GO" id="GO:0005886">
    <property type="term" value="C:plasma membrane"/>
    <property type="evidence" value="ECO:0007669"/>
    <property type="project" value="UniProtKB-SubCell"/>
</dbReference>
<comment type="caution">
    <text evidence="7">The sequence shown here is derived from an EMBL/GenBank/DDBJ whole genome shotgun (WGS) entry which is preliminary data.</text>
</comment>
<evidence type="ECO:0008006" key="9">
    <source>
        <dbReference type="Google" id="ProtNLM"/>
    </source>
</evidence>
<dbReference type="Gene3D" id="1.20.1070.10">
    <property type="entry name" value="Rhodopsin 7-helix transmembrane proteins"/>
    <property type="match status" value="2"/>
</dbReference>
<protein>
    <recommendedName>
        <fullName evidence="9">G-protein coupled receptors family 1 profile domain-containing protein</fullName>
    </recommendedName>
</protein>
<comment type="subcellular location">
    <subcellularLocation>
        <location evidence="1">Cell membrane</location>
        <topology evidence="1">Multi-pass membrane protein</topology>
    </subcellularLocation>
</comment>
<evidence type="ECO:0000256" key="4">
    <source>
        <dbReference type="ARBA" id="ARBA00023170"/>
    </source>
</evidence>
<keyword evidence="4" id="KW-0675">Receptor</keyword>
<dbReference type="GO" id="GO:0005768">
    <property type="term" value="C:endosome"/>
    <property type="evidence" value="ECO:0007669"/>
    <property type="project" value="TreeGrafter"/>
</dbReference>
<evidence type="ECO:0000313" key="8">
    <source>
        <dbReference type="Proteomes" id="UP001460270"/>
    </source>
</evidence>
<dbReference type="SUPFAM" id="SSF81321">
    <property type="entry name" value="Family A G protein-coupled receptor-like"/>
    <property type="match status" value="2"/>
</dbReference>
<evidence type="ECO:0000256" key="6">
    <source>
        <dbReference type="SAM" id="Phobius"/>
    </source>
</evidence>
<keyword evidence="6" id="KW-1133">Transmembrane helix</keyword>
<evidence type="ECO:0000256" key="5">
    <source>
        <dbReference type="ARBA" id="ARBA00023224"/>
    </source>
</evidence>
<feature type="transmembrane region" description="Helical" evidence="6">
    <location>
        <begin position="81"/>
        <end position="101"/>
    </location>
</feature>
<dbReference type="PANTHER" id="PTHR22752">
    <property type="entry name" value="G PROTEIN-COUPLED RECEPTOR"/>
    <property type="match status" value="1"/>
</dbReference>
<proteinExistence type="predicted"/>
<feature type="transmembrane region" description="Helical" evidence="6">
    <location>
        <begin position="57"/>
        <end position="75"/>
    </location>
</feature>
<sequence>MKNSSFMSPENKSGTSSLFSLKDKLFLSFMVIMNVLTIVTNAVVLRVVVKTPHLRKFVYVSNLCIVDLLSAFVLMPMEILVYMSLNVTFIMVSIITICIIFKSYCHPEGSMQEDDGSCAPYWGIAIAWLYMDEVLTWLAYSTFATNPFLYGLLNKQIREELCKCCKVTQNIHRFVSSHEGSGQKNFLQFLHRTSATVDTRTSFCLQPQKHLDHTGQSSFNVPEEFT</sequence>
<accession>A0AAW0P8M6</accession>
<evidence type="ECO:0000256" key="1">
    <source>
        <dbReference type="ARBA" id="ARBA00004651"/>
    </source>
</evidence>
<dbReference type="AlphaFoldDB" id="A0AAW0P8M6"/>
<dbReference type="GO" id="GO:0004930">
    <property type="term" value="F:G protein-coupled receptor activity"/>
    <property type="evidence" value="ECO:0007669"/>
    <property type="project" value="UniProtKB-KW"/>
</dbReference>
<organism evidence="7 8">
    <name type="scientific">Mugilogobius chulae</name>
    <name type="common">yellowstripe goby</name>
    <dbReference type="NCBI Taxonomy" id="88201"/>
    <lineage>
        <taxon>Eukaryota</taxon>
        <taxon>Metazoa</taxon>
        <taxon>Chordata</taxon>
        <taxon>Craniata</taxon>
        <taxon>Vertebrata</taxon>
        <taxon>Euteleostomi</taxon>
        <taxon>Actinopterygii</taxon>
        <taxon>Neopterygii</taxon>
        <taxon>Teleostei</taxon>
        <taxon>Neoteleostei</taxon>
        <taxon>Acanthomorphata</taxon>
        <taxon>Gobiaria</taxon>
        <taxon>Gobiiformes</taxon>
        <taxon>Gobioidei</taxon>
        <taxon>Gobiidae</taxon>
        <taxon>Gobionellinae</taxon>
        <taxon>Mugilogobius</taxon>
    </lineage>
</organism>
<evidence type="ECO:0000313" key="7">
    <source>
        <dbReference type="EMBL" id="KAK7916562.1"/>
    </source>
</evidence>